<name>A0A9P5VL68_9FUNG</name>
<dbReference type="Gene3D" id="1.20.1290.10">
    <property type="entry name" value="AhpD-like"/>
    <property type="match status" value="1"/>
</dbReference>
<dbReference type="Proteomes" id="UP000696485">
    <property type="component" value="Unassembled WGS sequence"/>
</dbReference>
<evidence type="ECO:0000313" key="1">
    <source>
        <dbReference type="EMBL" id="KAF9330225.1"/>
    </source>
</evidence>
<dbReference type="PANTHER" id="PTHR28180">
    <property type="entry name" value="CONSERVED MITOCHONDRIAL PROTEIN-RELATED"/>
    <property type="match status" value="1"/>
</dbReference>
<organism evidence="1 2">
    <name type="scientific">Podila minutissima</name>
    <dbReference type="NCBI Taxonomy" id="64525"/>
    <lineage>
        <taxon>Eukaryota</taxon>
        <taxon>Fungi</taxon>
        <taxon>Fungi incertae sedis</taxon>
        <taxon>Mucoromycota</taxon>
        <taxon>Mortierellomycotina</taxon>
        <taxon>Mortierellomycetes</taxon>
        <taxon>Mortierellales</taxon>
        <taxon>Mortierellaceae</taxon>
        <taxon>Podila</taxon>
    </lineage>
</organism>
<dbReference type="InterPro" id="IPR052999">
    <property type="entry name" value="PTS1_Protein"/>
</dbReference>
<dbReference type="AlphaFoldDB" id="A0A9P5VL68"/>
<dbReference type="EMBL" id="JAAAUY010000413">
    <property type="protein sequence ID" value="KAF9330225.1"/>
    <property type="molecule type" value="Genomic_DNA"/>
</dbReference>
<protein>
    <recommendedName>
        <fullName evidence="3">Carboxymuconolactone decarboxylase-like domain-containing protein</fullName>
    </recommendedName>
</protein>
<gene>
    <name evidence="1" type="ORF">BG006_006815</name>
</gene>
<proteinExistence type="predicted"/>
<evidence type="ECO:0000313" key="2">
    <source>
        <dbReference type="Proteomes" id="UP000696485"/>
    </source>
</evidence>
<comment type="caution">
    <text evidence="1">The sequence shown here is derived from an EMBL/GenBank/DDBJ whole genome shotgun (WGS) entry which is preliminary data.</text>
</comment>
<accession>A0A9P5VL68</accession>
<evidence type="ECO:0008006" key="3">
    <source>
        <dbReference type="Google" id="ProtNLM"/>
    </source>
</evidence>
<reference evidence="1" key="1">
    <citation type="journal article" date="2020" name="Fungal Divers.">
        <title>Resolving the Mortierellaceae phylogeny through synthesis of multi-gene phylogenetics and phylogenomics.</title>
        <authorList>
            <person name="Vandepol N."/>
            <person name="Liber J."/>
            <person name="Desiro A."/>
            <person name="Na H."/>
            <person name="Kennedy M."/>
            <person name="Barry K."/>
            <person name="Grigoriev I.V."/>
            <person name="Miller A.N."/>
            <person name="O'Donnell K."/>
            <person name="Stajich J.E."/>
            <person name="Bonito G."/>
        </authorList>
    </citation>
    <scope>NUCLEOTIDE SEQUENCE</scope>
    <source>
        <strain evidence="1">NVP1</strain>
    </source>
</reference>
<dbReference type="SUPFAM" id="SSF69118">
    <property type="entry name" value="AhpD-like"/>
    <property type="match status" value="1"/>
</dbReference>
<dbReference type="InterPro" id="IPR029032">
    <property type="entry name" value="AhpD-like"/>
</dbReference>
<keyword evidence="2" id="KW-1185">Reference proteome</keyword>
<sequence>MSDSSLFAAANSLIGTWRDALSLTPVELRPILIACTLTSANYPKLLVPLVQQVLAEIEAGTFSVPTVPSTSPNAAASTSITPNNSNQVLDSQVRFIRRLRESIYKGSVLCGGPYGINALGAVNFALDPALSEAVNGYGPVRGPNSTLPADEYQKRGRDLFQTIYQHHTDPILTKIGNSSQDLVQSILSDTYGKVLADTALTTIAETELCLVATLVPLNVPPQLKSHVYGSRNVGVPMEQVQQLVTVAGTITSWVHGQVKSSI</sequence>
<dbReference type="PANTHER" id="PTHR28180:SF2">
    <property type="entry name" value="PEROXISOMAL PROTEIN 2"/>
    <property type="match status" value="1"/>
</dbReference>